<comment type="caution">
    <text evidence="1">The sequence shown here is derived from an EMBL/GenBank/DDBJ whole genome shotgun (WGS) entry which is preliminary data.</text>
</comment>
<dbReference type="EMBL" id="PQXH01000016">
    <property type="protein sequence ID" value="TGO17564.1"/>
    <property type="molecule type" value="Genomic_DNA"/>
</dbReference>
<keyword evidence="2" id="KW-1185">Reference proteome</keyword>
<sequence>MLQKRWADLEPAPNSWDSYRTLIMPKIVRYNYGRNRIIGSRPQTDHPTIFSTVGRYSRRKDKIMLYFGFGTALESTDLTGDLETENR</sequence>
<gene>
    <name evidence="1" type="ORF">BTUL_0016g00270</name>
</gene>
<evidence type="ECO:0000313" key="1">
    <source>
        <dbReference type="EMBL" id="TGO17564.1"/>
    </source>
</evidence>
<proteinExistence type="predicted"/>
<dbReference type="AlphaFoldDB" id="A0A4Z1EZ67"/>
<accession>A0A4Z1EZ67</accession>
<name>A0A4Z1EZ67_9HELO</name>
<reference evidence="1 2" key="1">
    <citation type="submission" date="2017-12" db="EMBL/GenBank/DDBJ databases">
        <title>Comparative genomics of Botrytis spp.</title>
        <authorList>
            <person name="Valero-Jimenez C.A."/>
            <person name="Tapia P."/>
            <person name="Veloso J."/>
            <person name="Silva-Moreno E."/>
            <person name="Staats M."/>
            <person name="Valdes J.H."/>
            <person name="Van Kan J.A.L."/>
        </authorList>
    </citation>
    <scope>NUCLEOTIDE SEQUENCE [LARGE SCALE GENOMIC DNA]</scope>
    <source>
        <strain evidence="1 2">Bt9001</strain>
    </source>
</reference>
<evidence type="ECO:0000313" key="2">
    <source>
        <dbReference type="Proteomes" id="UP000297777"/>
    </source>
</evidence>
<protein>
    <submittedName>
        <fullName evidence="1">Uncharacterized protein</fullName>
    </submittedName>
</protein>
<organism evidence="1 2">
    <name type="scientific">Botrytis tulipae</name>
    <dbReference type="NCBI Taxonomy" id="87230"/>
    <lineage>
        <taxon>Eukaryota</taxon>
        <taxon>Fungi</taxon>
        <taxon>Dikarya</taxon>
        <taxon>Ascomycota</taxon>
        <taxon>Pezizomycotina</taxon>
        <taxon>Leotiomycetes</taxon>
        <taxon>Helotiales</taxon>
        <taxon>Sclerotiniaceae</taxon>
        <taxon>Botrytis</taxon>
    </lineage>
</organism>
<dbReference type="Proteomes" id="UP000297777">
    <property type="component" value="Unassembled WGS sequence"/>
</dbReference>